<proteinExistence type="predicted"/>
<organism evidence="8">
    <name type="scientific">Trypanosoma brucei</name>
    <dbReference type="NCBI Taxonomy" id="5691"/>
    <lineage>
        <taxon>Eukaryota</taxon>
        <taxon>Discoba</taxon>
        <taxon>Euglenozoa</taxon>
        <taxon>Kinetoplastea</taxon>
        <taxon>Metakinetoplastina</taxon>
        <taxon>Trypanosomatida</taxon>
        <taxon>Trypanosomatidae</taxon>
        <taxon>Trypanosoma</taxon>
    </lineage>
</organism>
<keyword evidence="4" id="KW-0472">Membrane</keyword>
<evidence type="ECO:0000256" key="3">
    <source>
        <dbReference type="ARBA" id="ARBA00022622"/>
    </source>
</evidence>
<feature type="domain" description="Trypanosome variant surface glycoprotein A-type N-terminal" evidence="7">
    <location>
        <begin position="10"/>
        <end position="352"/>
    </location>
</feature>
<comment type="subcellular location">
    <subcellularLocation>
        <location evidence="1">Cell membrane</location>
        <topology evidence="1">Lipid-anchor</topology>
        <topology evidence="1">GPI-anchor</topology>
    </subcellularLocation>
</comment>
<evidence type="ECO:0000256" key="2">
    <source>
        <dbReference type="ARBA" id="ARBA00022475"/>
    </source>
</evidence>
<evidence type="ECO:0000256" key="1">
    <source>
        <dbReference type="ARBA" id="ARBA00004609"/>
    </source>
</evidence>
<dbReference type="Gene3D" id="3.90.150.10">
    <property type="entry name" value="Variant Surface Glycoprotein, subunit A domain 1"/>
    <property type="match status" value="1"/>
</dbReference>
<keyword evidence="5" id="KW-0325">Glycoprotein</keyword>
<dbReference type="GO" id="GO:0098552">
    <property type="term" value="C:side of membrane"/>
    <property type="evidence" value="ECO:0007669"/>
    <property type="project" value="UniProtKB-KW"/>
</dbReference>
<keyword evidence="3" id="KW-0336">GPI-anchor</keyword>
<reference evidence="8" key="1">
    <citation type="submission" date="2016-08" db="EMBL/GenBank/DDBJ databases">
        <title>VSG repertoire of Trypanosoma brucei EATRO 1125.</title>
        <authorList>
            <person name="Cross G.A."/>
        </authorList>
    </citation>
    <scope>NUCLEOTIDE SEQUENCE</scope>
    <source>
        <strain evidence="8">EATRO 1125</strain>
    </source>
</reference>
<dbReference type="Pfam" id="PF00913">
    <property type="entry name" value="Trypan_glycop"/>
    <property type="match status" value="1"/>
</dbReference>
<dbReference type="GO" id="GO:0042783">
    <property type="term" value="P:symbiont-mediated evasion of host immune response"/>
    <property type="evidence" value="ECO:0007669"/>
    <property type="project" value="InterPro"/>
</dbReference>
<dbReference type="InterPro" id="IPR001812">
    <property type="entry name" value="Trypano_VSG_A_N_dom"/>
</dbReference>
<evidence type="ECO:0000256" key="4">
    <source>
        <dbReference type="ARBA" id="ARBA00023136"/>
    </source>
</evidence>
<sequence>MSATAPFFSESGIRKLCAVAADMVNVEGIAHENIKELAKSLNAAQEAEVTLTAAAPAKTDDNESYVYAAAAANARRCATRATQQLSDIAGKALAATSVASKAAGYLSELAELLHTTSKQAGGTSIKCIVQDSGSTTTAAITIDKLGCPATTRATQTAKYVADLKSLKATGIETMTSDETLTESASNNNCAFLASDNNNKDSLWHDHGDTSQSLTVGHDMVKLAFSNTDTQSTATTTKLKDIGAAWTTSKSGRNDELFKTIGALITAAPVDCGDSKEAAIEKFLQPTATAEAFTGLFKPKPGKSPLEQAMELVASIANKSAPGHEDLKRRLDRVKIPKIEDGIAKAEELKNVKWETESTDRIIWSLHTLRCKTHTSQNCPKCDAKTTDTPTAAETDATCEKKGTGADCKAG</sequence>
<dbReference type="GO" id="GO:0005886">
    <property type="term" value="C:plasma membrane"/>
    <property type="evidence" value="ECO:0007669"/>
    <property type="project" value="UniProtKB-SubCell"/>
</dbReference>
<evidence type="ECO:0000259" key="7">
    <source>
        <dbReference type="Pfam" id="PF00913"/>
    </source>
</evidence>
<protein>
    <submittedName>
        <fullName evidence="8">Variant surface glycoprotein 1125.2622</fullName>
    </submittedName>
</protein>
<keyword evidence="2" id="KW-1003">Cell membrane</keyword>
<dbReference type="EMBL" id="KX700136">
    <property type="protein sequence ID" value="APD74092.1"/>
    <property type="molecule type" value="Genomic_DNA"/>
</dbReference>
<keyword evidence="6" id="KW-0449">Lipoprotein</keyword>
<dbReference type="SUPFAM" id="SSF58087">
    <property type="entry name" value="Variant surface glycoprotein (N-terminal domain)"/>
    <property type="match status" value="1"/>
</dbReference>
<dbReference type="VEuPathDB" id="TriTrypDB:Tb427_000517000"/>
<evidence type="ECO:0000313" key="8">
    <source>
        <dbReference type="EMBL" id="APD74092.1"/>
    </source>
</evidence>
<dbReference type="VEuPathDB" id="TriTrypDB:Tb11.0660"/>
<evidence type="ECO:0000256" key="6">
    <source>
        <dbReference type="ARBA" id="ARBA00023288"/>
    </source>
</evidence>
<evidence type="ECO:0000256" key="5">
    <source>
        <dbReference type="ARBA" id="ARBA00023180"/>
    </source>
</evidence>
<name>A0A1J0R8I7_9TRYP</name>
<dbReference type="AlphaFoldDB" id="A0A1J0R8I7"/>
<accession>A0A1J0R8I7</accession>